<dbReference type="SMART" id="SM00028">
    <property type="entry name" value="TPR"/>
    <property type="match status" value="2"/>
</dbReference>
<feature type="coiled-coil region" evidence="2">
    <location>
        <begin position="458"/>
        <end position="485"/>
    </location>
</feature>
<gene>
    <name evidence="4" type="ORF">COT42_07250</name>
</gene>
<evidence type="ECO:0000313" key="4">
    <source>
        <dbReference type="EMBL" id="PIS28721.1"/>
    </source>
</evidence>
<protein>
    <submittedName>
        <fullName evidence="4">Uncharacterized protein</fullName>
    </submittedName>
</protein>
<dbReference type="Proteomes" id="UP000231343">
    <property type="component" value="Unassembled WGS sequence"/>
</dbReference>
<dbReference type="PROSITE" id="PS50005">
    <property type="entry name" value="TPR"/>
    <property type="match status" value="1"/>
</dbReference>
<evidence type="ECO:0000313" key="5">
    <source>
        <dbReference type="Proteomes" id="UP000231343"/>
    </source>
</evidence>
<comment type="caution">
    <text evidence="4">The sequence shown here is derived from an EMBL/GenBank/DDBJ whole genome shotgun (WGS) entry which is preliminary data.</text>
</comment>
<evidence type="ECO:0000256" key="3">
    <source>
        <dbReference type="SAM" id="MobiDB-lite"/>
    </source>
</evidence>
<dbReference type="SUPFAM" id="SSF48452">
    <property type="entry name" value="TPR-like"/>
    <property type="match status" value="1"/>
</dbReference>
<evidence type="ECO:0000256" key="1">
    <source>
        <dbReference type="PROSITE-ProRule" id="PRU00339"/>
    </source>
</evidence>
<dbReference type="InterPro" id="IPR019734">
    <property type="entry name" value="TPR_rpt"/>
</dbReference>
<reference evidence="4 5" key="1">
    <citation type="submission" date="2017-09" db="EMBL/GenBank/DDBJ databases">
        <title>Depth-based differentiation of microbial function through sediment-hosted aquifers and enrichment of novel symbionts in the deep terrestrial subsurface.</title>
        <authorList>
            <person name="Probst A.J."/>
            <person name="Ladd B."/>
            <person name="Jarett J.K."/>
            <person name="Geller-Mcgrath D.E."/>
            <person name="Sieber C.M."/>
            <person name="Emerson J.B."/>
            <person name="Anantharaman K."/>
            <person name="Thomas B.C."/>
            <person name="Malmstrom R."/>
            <person name="Stieglmeier M."/>
            <person name="Klingl A."/>
            <person name="Woyke T."/>
            <person name="Ryan C.M."/>
            <person name="Banfield J.F."/>
        </authorList>
    </citation>
    <scope>NUCLEOTIDE SEQUENCE [LARGE SCALE GENOMIC DNA]</scope>
    <source>
        <strain evidence="4">CG08_land_8_20_14_0_20_45_16</strain>
    </source>
</reference>
<accession>A0A2H0XV42</accession>
<keyword evidence="1" id="KW-0802">TPR repeat</keyword>
<organism evidence="4 5">
    <name type="scientific">Candidatus Saganbacteria bacterium CG08_land_8_20_14_0_20_45_16</name>
    <dbReference type="NCBI Taxonomy" id="2014293"/>
    <lineage>
        <taxon>Bacteria</taxon>
        <taxon>Bacillati</taxon>
        <taxon>Saganbacteria</taxon>
    </lineage>
</organism>
<dbReference type="InterPro" id="IPR011990">
    <property type="entry name" value="TPR-like_helical_dom_sf"/>
</dbReference>
<proteinExistence type="predicted"/>
<sequence>MSEPGIFIPSSYSRFSFSPSQEEAAPETSRFTGSNFYADASEVPSAISIDAISPVDLTTLCSNDIPCSLFARNPFAWDIFSQFLSFLTSESEDIRHDVWNARGVIGMLNRRVHDAQLRDEIVGVQDTPDQAESAGEFETQAESTERDNQSQLAEATILSWIFARNLGHQRPGFTLGRVSRSSIIAIFGTEDNSWEQFFEDPTQNTLTFKADIEDAIRTQITDTDKRERLLTLFQNTHPTDYDPLILAIRSLRVRPGSNQWISWRREYWEPQLALILCSELDDPMLRNNFLYLVRNHPNLHTRASLANQPFLEDRPLLHGVLVHEDGSDITWSGTDWANRVQARWAEIRAREFINDLFLGSGDVTHEGVTRHPFSFLESGNFFSLALLYKSLGRTDTYLSLLSRGRLVIEGRLAPRANNDGSLADLPEADRTFYVPNLTSRSGGREVSRMQAMANVQMSNLLEMQANELDEAIARLQRTLTEAGEDNLSSQGHAAISSILTIFRGRPGNNDSGLGLNQQHLTLSDLEPIVRARFPGAENERLSASRRNAILTQRRDERGRIWQALVDAHFINTDGLILSRDFAQLRSQLSGNRLRVSIDDIISLLQQVPERLEYHFVDHLTSLDPAANTLTREQLEQLLNEAHAVQDFLIQSAMSYRCFASHVPFARADNEDDVALHTIDQLEVRNGIANEEIRRGFRLKDAHNPCYLTTLREGAMHLEEVIHMGEQYEAYAATLSPHGVAPRQLRQILTFATIARAKLNMALLGEIDQQVDPIVLTILEPAILQLTNGQQIFDRLNSTTGITREDALEVQAQLLTQAAEQLAAAGAARYTYPYRTNTITPAMFDNLQQPGPAPTRRGQTQRAPLPISTAELLTLLETTGYINEQREVQPAISDFTEFAETLQAQNSGLSQAQLRAIHLILKNAPRTDHEYTINLIRDQQLTDVQLAQAENLARRAFLAQDLGNIEGEEGHEGSRALANQAKDILRQLLNRNNLVNLTPMTLALANFWLGKIYAIEASNANSIEETEHILDQADEYIRQALDANILQGSLLSSAYQTRGEIHLFRRHLSEASEDFARAISLNSENFEARVNLADIHNQQGDYARAITEYQELVARFDPSLPTATTFSGHLLLTRSRLGLLEAQMRQHGAYTDASIAALEEFIFGANEQEGIFHTEPRGSFVVRRAIDALLEAYSANEDYHASIVSLTHLLLTEDQAGTNPRILSDLDLLFVRNRQQRAQVLEALIAGHLLNNDNSVAADFDLTDSARASFVASFGPDINGLTTEQKGQVFDLLRLAARLRQDQNYINEQTVALRGRVTPNTHSHFPQRYRAHLYLKMIEATSWDRSQGISERFDRARTLLDNIPDDLSRIIEADRELKAELALLDAEVQMRQRAVSGRHQRQRAQEPVFTAELNTIVTRSQDPNLTSRLLRDQLEGLAYSKHFRAAADLAAQYQAPSEDAPALTPAQQTARELFVATQNRFEERGLPLAYQRFDFEMRMQQVDALTYHISDRERLRPDYTEPLGVLAQIIADSGQLEHNTPTLATFYQAARARAFQRRGDLFRYHWRGRSFEQALSNYGASIRTVNSLPARPRATAIDRTRSFLGLAETYADPNTAREVPALTREESLRLASSNYELAMAETLTLPYFSENRDFLLVQVNRSRSQFEERGGNMEDAIYYLQAAQHGLELVNGLDDEFLAGMDDAYRRYARLRGITTEVNWNSYSGFPQDGDTVRENQLTLEMGLSPGWINSRTGQRIYERFLLSGQADFYGGDTTSQTLYGGMELAGRTPELAWSTRAMVMLYSHTEGDGVANFLRRPNARMNAYLWHDSFTLSAALDLNTQQPEYTSAFVRAMYNSPDTLSRRPWIPTRLFNNFQAGGEYLTYIFNFSGNSHRIHAFGLRGDWQVNLNRATLRTAISLRLLYDSYVGDQHQSGRQLEQSAWDVALIGELGIDININRNFVLTAQCEVQGQSGFASLHCGIGFRFPYLFDNSRAGHGAHNNHSAELNEDEVLHELPLLDDGEN</sequence>
<feature type="region of interest" description="Disordered" evidence="3">
    <location>
        <begin position="125"/>
        <end position="148"/>
    </location>
</feature>
<keyword evidence="2" id="KW-0175">Coiled coil</keyword>
<dbReference type="Gene3D" id="1.25.40.10">
    <property type="entry name" value="Tetratricopeptide repeat domain"/>
    <property type="match status" value="1"/>
</dbReference>
<dbReference type="EMBL" id="PEYM01000120">
    <property type="protein sequence ID" value="PIS28721.1"/>
    <property type="molecule type" value="Genomic_DNA"/>
</dbReference>
<feature type="repeat" description="TPR" evidence="1">
    <location>
        <begin position="1051"/>
        <end position="1084"/>
    </location>
</feature>
<evidence type="ECO:0000256" key="2">
    <source>
        <dbReference type="SAM" id="Coils"/>
    </source>
</evidence>
<dbReference type="Pfam" id="PF13432">
    <property type="entry name" value="TPR_16"/>
    <property type="match status" value="1"/>
</dbReference>
<name>A0A2H0XV42_UNCSA</name>